<evidence type="ECO:0000256" key="1">
    <source>
        <dbReference type="ARBA" id="ARBA00022723"/>
    </source>
</evidence>
<keyword evidence="6" id="KW-1185">Reference proteome</keyword>
<keyword evidence="3" id="KW-0732">Signal</keyword>
<dbReference type="InterPro" id="IPR028096">
    <property type="entry name" value="EfeO_Cupredoxin"/>
</dbReference>
<organism evidence="5 6">
    <name type="scientific">Rhodovibrio sodomensis</name>
    <dbReference type="NCBI Taxonomy" id="1088"/>
    <lineage>
        <taxon>Bacteria</taxon>
        <taxon>Pseudomonadati</taxon>
        <taxon>Pseudomonadota</taxon>
        <taxon>Alphaproteobacteria</taxon>
        <taxon>Rhodospirillales</taxon>
        <taxon>Rhodovibrionaceae</taxon>
        <taxon>Rhodovibrio</taxon>
    </lineage>
</organism>
<proteinExistence type="predicted"/>
<dbReference type="PROSITE" id="PS00079">
    <property type="entry name" value="MULTICOPPER_OXIDASE1"/>
    <property type="match status" value="1"/>
</dbReference>
<sequence>MFFRFRHLAATALVIATAGSAAADPPTVTGKEFSFQPSTIEVPAGETTTITFENSGRLSHNLTIPALEAASGTIQAGNTAKITVAPEEPGRYEIRCSVPGHAPAGMTGTLVVTK</sequence>
<feature type="signal peptide" evidence="3">
    <location>
        <begin position="1"/>
        <end position="23"/>
    </location>
</feature>
<evidence type="ECO:0000313" key="5">
    <source>
        <dbReference type="EMBL" id="MBK1667073.1"/>
    </source>
</evidence>
<feature type="domain" description="EfeO-type cupredoxin-like" evidence="4">
    <location>
        <begin position="8"/>
        <end position="112"/>
    </location>
</feature>
<dbReference type="PANTHER" id="PTHR38439:SF3">
    <property type="entry name" value="COPPER-RESISTANT CUPROPROTEIN COPI"/>
    <property type="match status" value="1"/>
</dbReference>
<dbReference type="EMBL" id="NRRL01000004">
    <property type="protein sequence ID" value="MBK1667073.1"/>
    <property type="molecule type" value="Genomic_DNA"/>
</dbReference>
<feature type="chain" id="PRO_5046896324" description="EfeO-type cupredoxin-like domain-containing protein" evidence="3">
    <location>
        <begin position="24"/>
        <end position="114"/>
    </location>
</feature>
<evidence type="ECO:0000313" key="6">
    <source>
        <dbReference type="Proteomes" id="UP001296873"/>
    </source>
</evidence>
<accession>A0ABS1DBI8</accession>
<keyword evidence="2" id="KW-0186">Copper</keyword>
<dbReference type="PANTHER" id="PTHR38439">
    <property type="entry name" value="AURACYANIN-B"/>
    <property type="match status" value="1"/>
</dbReference>
<dbReference type="InterPro" id="IPR008972">
    <property type="entry name" value="Cupredoxin"/>
</dbReference>
<comment type="caution">
    <text evidence="5">The sequence shown here is derived from an EMBL/GenBank/DDBJ whole genome shotgun (WGS) entry which is preliminary data.</text>
</comment>
<keyword evidence="1" id="KW-0479">Metal-binding</keyword>
<dbReference type="InterPro" id="IPR050845">
    <property type="entry name" value="Cu-binding_ET"/>
</dbReference>
<dbReference type="Gene3D" id="2.60.40.420">
    <property type="entry name" value="Cupredoxins - blue copper proteins"/>
    <property type="match status" value="1"/>
</dbReference>
<evidence type="ECO:0000259" key="4">
    <source>
        <dbReference type="Pfam" id="PF13473"/>
    </source>
</evidence>
<evidence type="ECO:0000256" key="3">
    <source>
        <dbReference type="SAM" id="SignalP"/>
    </source>
</evidence>
<protein>
    <recommendedName>
        <fullName evidence="4">EfeO-type cupredoxin-like domain-containing protein</fullName>
    </recommendedName>
</protein>
<dbReference type="Proteomes" id="UP001296873">
    <property type="component" value="Unassembled WGS sequence"/>
</dbReference>
<dbReference type="InterPro" id="IPR033138">
    <property type="entry name" value="Cu_oxidase_CS"/>
</dbReference>
<gene>
    <name evidence="5" type="ORF">CKO28_03310</name>
</gene>
<reference evidence="5 6" key="1">
    <citation type="journal article" date="2020" name="Microorganisms">
        <title>Osmotic Adaptation and Compatible Solute Biosynthesis of Phototrophic Bacteria as Revealed from Genome Analyses.</title>
        <authorList>
            <person name="Imhoff J.F."/>
            <person name="Rahn T."/>
            <person name="Kunzel S."/>
            <person name="Keller A."/>
            <person name="Neulinger S.C."/>
        </authorList>
    </citation>
    <scope>NUCLEOTIDE SEQUENCE [LARGE SCALE GENOMIC DNA]</scope>
    <source>
        <strain evidence="5 6">DSM 9895</strain>
    </source>
</reference>
<evidence type="ECO:0000256" key="2">
    <source>
        <dbReference type="ARBA" id="ARBA00023008"/>
    </source>
</evidence>
<dbReference type="RefSeq" id="WP_200339136.1">
    <property type="nucleotide sequence ID" value="NZ_NRRL01000004.1"/>
</dbReference>
<dbReference type="SUPFAM" id="SSF49503">
    <property type="entry name" value="Cupredoxins"/>
    <property type="match status" value="1"/>
</dbReference>
<dbReference type="Pfam" id="PF13473">
    <property type="entry name" value="Cupredoxin_1"/>
    <property type="match status" value="1"/>
</dbReference>
<name>A0ABS1DBI8_9PROT</name>